<name>A0A6C0GQC6_9BACT</name>
<dbReference type="EMBL" id="CP048222">
    <property type="protein sequence ID" value="QHT70261.1"/>
    <property type="molecule type" value="Genomic_DNA"/>
</dbReference>
<dbReference type="KEGG" id="rhoz:GXP67_28230"/>
<keyword evidence="2" id="KW-1185">Reference proteome</keyword>
<dbReference type="AlphaFoldDB" id="A0A6C0GQC6"/>
<evidence type="ECO:0000313" key="1">
    <source>
        <dbReference type="EMBL" id="QHT70261.1"/>
    </source>
</evidence>
<evidence type="ECO:0000313" key="2">
    <source>
        <dbReference type="Proteomes" id="UP000480178"/>
    </source>
</evidence>
<organism evidence="1 2">
    <name type="scientific">Rhodocytophaga rosea</name>
    <dbReference type="NCBI Taxonomy" id="2704465"/>
    <lineage>
        <taxon>Bacteria</taxon>
        <taxon>Pseudomonadati</taxon>
        <taxon>Bacteroidota</taxon>
        <taxon>Cytophagia</taxon>
        <taxon>Cytophagales</taxon>
        <taxon>Rhodocytophagaceae</taxon>
        <taxon>Rhodocytophaga</taxon>
    </lineage>
</organism>
<protein>
    <submittedName>
        <fullName evidence="1">Uncharacterized protein</fullName>
    </submittedName>
</protein>
<gene>
    <name evidence="1" type="ORF">GXP67_28230</name>
</gene>
<reference evidence="1 2" key="1">
    <citation type="submission" date="2020-01" db="EMBL/GenBank/DDBJ databases">
        <authorList>
            <person name="Kim M.K."/>
        </authorList>
    </citation>
    <scope>NUCLEOTIDE SEQUENCE [LARGE SCALE GENOMIC DNA]</scope>
    <source>
        <strain evidence="1 2">172606-1</strain>
    </source>
</reference>
<accession>A0A6C0GQC6</accession>
<sequence>MNSQQYIEITTLVQRLAKLIGHSQAQAYYERVYGDATLMTRYSYDYVKEKMNHRIVGETLKETY</sequence>
<dbReference type="RefSeq" id="WP_162446242.1">
    <property type="nucleotide sequence ID" value="NZ_CP048222.1"/>
</dbReference>
<dbReference type="Proteomes" id="UP000480178">
    <property type="component" value="Chromosome"/>
</dbReference>
<proteinExistence type="predicted"/>